<dbReference type="Gene3D" id="3.40.50.150">
    <property type="entry name" value="Vaccinia Virus protein VP39"/>
    <property type="match status" value="1"/>
</dbReference>
<dbReference type="PIRSF" id="PIRSF003085">
    <property type="entry name" value="CMAS"/>
    <property type="match status" value="1"/>
</dbReference>
<reference evidence="7 8" key="1">
    <citation type="submission" date="2019-06" db="EMBL/GenBank/DDBJ databases">
        <title>Sequencing the genomes of 1000 actinobacteria strains.</title>
        <authorList>
            <person name="Klenk H.-P."/>
        </authorList>
    </citation>
    <scope>NUCLEOTIDE SEQUENCE [LARGE SCALE GENOMIC DNA]</scope>
    <source>
        <strain evidence="7 8">DSM 45301</strain>
    </source>
</reference>
<dbReference type="EMBL" id="VFPA01000001">
    <property type="protein sequence ID" value="TQM14447.1"/>
    <property type="molecule type" value="Genomic_DNA"/>
</dbReference>
<organism evidence="7 8">
    <name type="scientific">Pseudonocardia kunmingensis</name>
    <dbReference type="NCBI Taxonomy" id="630975"/>
    <lineage>
        <taxon>Bacteria</taxon>
        <taxon>Bacillati</taxon>
        <taxon>Actinomycetota</taxon>
        <taxon>Actinomycetes</taxon>
        <taxon>Pseudonocardiales</taxon>
        <taxon>Pseudonocardiaceae</taxon>
        <taxon>Pseudonocardia</taxon>
    </lineage>
</organism>
<name>A0A543DYM4_9PSEU</name>
<gene>
    <name evidence="7" type="ORF">FB558_1211</name>
</gene>
<keyword evidence="2" id="KW-0489">Methyltransferase</keyword>
<dbReference type="PANTHER" id="PTHR43667:SF2">
    <property type="entry name" value="FATTY ACID C-METHYL TRANSFERASE"/>
    <property type="match status" value="1"/>
</dbReference>
<evidence type="ECO:0000256" key="4">
    <source>
        <dbReference type="ARBA" id="ARBA00022691"/>
    </source>
</evidence>
<evidence type="ECO:0000256" key="6">
    <source>
        <dbReference type="PIRSR" id="PIRSR003085-1"/>
    </source>
</evidence>
<evidence type="ECO:0000256" key="5">
    <source>
        <dbReference type="ARBA" id="ARBA00023098"/>
    </source>
</evidence>
<dbReference type="InterPro" id="IPR029063">
    <property type="entry name" value="SAM-dependent_MTases_sf"/>
</dbReference>
<dbReference type="GO" id="GO:0008168">
    <property type="term" value="F:methyltransferase activity"/>
    <property type="evidence" value="ECO:0007669"/>
    <property type="project" value="UniProtKB-KW"/>
</dbReference>
<accession>A0A543DYM4</accession>
<keyword evidence="3" id="KW-0808">Transferase</keyword>
<keyword evidence="5" id="KW-0443">Lipid metabolism</keyword>
<dbReference type="GO" id="GO:0008610">
    <property type="term" value="P:lipid biosynthetic process"/>
    <property type="evidence" value="ECO:0007669"/>
    <property type="project" value="InterPro"/>
</dbReference>
<dbReference type="InterPro" id="IPR003333">
    <property type="entry name" value="CMAS"/>
</dbReference>
<evidence type="ECO:0000313" key="7">
    <source>
        <dbReference type="EMBL" id="TQM14447.1"/>
    </source>
</evidence>
<evidence type="ECO:0000256" key="2">
    <source>
        <dbReference type="ARBA" id="ARBA00022603"/>
    </source>
</evidence>
<dbReference type="InterPro" id="IPR050723">
    <property type="entry name" value="CFA/CMAS"/>
</dbReference>
<dbReference type="Pfam" id="PF02353">
    <property type="entry name" value="CMAS"/>
    <property type="match status" value="1"/>
</dbReference>
<proteinExistence type="inferred from homology"/>
<dbReference type="Proteomes" id="UP000315677">
    <property type="component" value="Unassembled WGS sequence"/>
</dbReference>
<comment type="caution">
    <text evidence="7">The sequence shown here is derived from an EMBL/GenBank/DDBJ whole genome shotgun (WGS) entry which is preliminary data.</text>
</comment>
<keyword evidence="4" id="KW-0949">S-adenosyl-L-methionine</keyword>
<dbReference type="GO" id="GO:0032259">
    <property type="term" value="P:methylation"/>
    <property type="evidence" value="ECO:0007669"/>
    <property type="project" value="UniProtKB-KW"/>
</dbReference>
<keyword evidence="8" id="KW-1185">Reference proteome</keyword>
<evidence type="ECO:0000313" key="8">
    <source>
        <dbReference type="Proteomes" id="UP000315677"/>
    </source>
</evidence>
<dbReference type="AlphaFoldDB" id="A0A543DYM4"/>
<sequence>MTTSMSSPVAPVPPVPRPAEGVWPGLATPPHAPLKARIAEALFRRAVRALPVRVVFPGGERIGAGGPDSPVMRIVAPEAFFHRLGAGSKIGFGEAYMVGDWTSHRPADLLTPFAAQLSTLIPPALQRAFRRVAEARKPAVEANTLDGSRENIHRHYDLSNALFATFLDETMSYSSAWFADGGDDLAAAQLRKIDGVLDMAGVRAGQHVLEIGTGWGALAIRAAQRGARVTTLTISAEQARLAEERIAAAGVSDRVQVLLRDYREAQGGYDAVVSVEMVEAVGVRYWPTYFAALDRLLRPGGRVGLQAITMPHDRMLVSADDYTWISKYVFPGGVIPSVEAIEQNLRDHTGLRIVERRSLGPDYARTLAHWRHTFLDRWDEVAALGFDETFRRMWEFYLAYCEAGFRVGYLDVFQFSFQRR</sequence>
<dbReference type="PANTHER" id="PTHR43667">
    <property type="entry name" value="CYCLOPROPANE-FATTY-ACYL-PHOSPHOLIPID SYNTHASE"/>
    <property type="match status" value="1"/>
</dbReference>
<protein>
    <submittedName>
        <fullName evidence="7">Cyclopropane-fatty-acyl-phospholipid synthase</fullName>
    </submittedName>
</protein>
<evidence type="ECO:0000256" key="1">
    <source>
        <dbReference type="ARBA" id="ARBA00010815"/>
    </source>
</evidence>
<dbReference type="CDD" id="cd02440">
    <property type="entry name" value="AdoMet_MTases"/>
    <property type="match status" value="1"/>
</dbReference>
<evidence type="ECO:0000256" key="3">
    <source>
        <dbReference type="ARBA" id="ARBA00022679"/>
    </source>
</evidence>
<comment type="similarity">
    <text evidence="1">Belongs to the CFA/CMAS family.</text>
</comment>
<feature type="active site" evidence="6">
    <location>
        <position position="401"/>
    </location>
</feature>
<dbReference type="SUPFAM" id="SSF53335">
    <property type="entry name" value="S-adenosyl-L-methionine-dependent methyltransferases"/>
    <property type="match status" value="1"/>
</dbReference>